<reference evidence="9 10" key="1">
    <citation type="submission" date="2017-12" db="EMBL/GenBank/DDBJ databases">
        <authorList>
            <consortium name="DOE Joint Genome Institute"/>
            <person name="Haridas S."/>
            <person name="Kjaerbolling I."/>
            <person name="Vesth T.C."/>
            <person name="Frisvad J.C."/>
            <person name="Nybo J.L."/>
            <person name="Theobald S."/>
            <person name="Kuo A."/>
            <person name="Bowyer P."/>
            <person name="Matsuda Y."/>
            <person name="Mondo S."/>
            <person name="Lyhne E.K."/>
            <person name="Kogle M.E."/>
            <person name="Clum A."/>
            <person name="Lipzen A."/>
            <person name="Salamov A."/>
            <person name="Ngan C.Y."/>
            <person name="Daum C."/>
            <person name="Chiniquy J."/>
            <person name="Barry K."/>
            <person name="LaButti K."/>
            <person name="Simmons B.A."/>
            <person name="Magnuson J.K."/>
            <person name="Mortensen U.H."/>
            <person name="Larsen T.O."/>
            <person name="Grigoriev I.V."/>
            <person name="Baker S.E."/>
            <person name="Andersen M.R."/>
            <person name="Nordberg H.P."/>
            <person name="Cantor M.N."/>
            <person name="Hua S.X."/>
        </authorList>
    </citation>
    <scope>NUCLEOTIDE SEQUENCE [LARGE SCALE GENOMIC DNA]</scope>
    <source>
        <strain evidence="9 10">CBS 102.13</strain>
    </source>
</reference>
<evidence type="ECO:0000256" key="7">
    <source>
        <dbReference type="SAM" id="Phobius"/>
    </source>
</evidence>
<dbReference type="RefSeq" id="XP_024669109.1">
    <property type="nucleotide sequence ID" value="XM_024815398.1"/>
</dbReference>
<feature type="transmembrane region" description="Helical" evidence="7">
    <location>
        <begin position="188"/>
        <end position="208"/>
    </location>
</feature>
<dbReference type="InterPro" id="IPR011701">
    <property type="entry name" value="MFS"/>
</dbReference>
<feature type="transmembrane region" description="Helical" evidence="7">
    <location>
        <begin position="100"/>
        <end position="117"/>
    </location>
</feature>
<feature type="transmembrane region" description="Helical" evidence="7">
    <location>
        <begin position="388"/>
        <end position="407"/>
    </location>
</feature>
<feature type="transmembrane region" description="Helical" evidence="7">
    <location>
        <begin position="158"/>
        <end position="176"/>
    </location>
</feature>
<evidence type="ECO:0000256" key="3">
    <source>
        <dbReference type="ARBA" id="ARBA00022692"/>
    </source>
</evidence>
<evidence type="ECO:0000256" key="1">
    <source>
        <dbReference type="ARBA" id="ARBA00004141"/>
    </source>
</evidence>
<dbReference type="Gene3D" id="1.20.1250.20">
    <property type="entry name" value="MFS general substrate transporter like domains"/>
    <property type="match status" value="1"/>
</dbReference>
<dbReference type="FunFam" id="1.20.1720.10:FF:000009">
    <property type="entry name" value="MFS multidrug transporter"/>
    <property type="match status" value="1"/>
</dbReference>
<keyword evidence="4 7" id="KW-1133">Transmembrane helix</keyword>
<evidence type="ECO:0000256" key="4">
    <source>
        <dbReference type="ARBA" id="ARBA00022989"/>
    </source>
</evidence>
<dbReference type="GO" id="GO:0005886">
    <property type="term" value="C:plasma membrane"/>
    <property type="evidence" value="ECO:0007669"/>
    <property type="project" value="TreeGrafter"/>
</dbReference>
<evidence type="ECO:0000256" key="2">
    <source>
        <dbReference type="ARBA" id="ARBA00022448"/>
    </source>
</evidence>
<evidence type="ECO:0000256" key="6">
    <source>
        <dbReference type="SAM" id="MobiDB-lite"/>
    </source>
</evidence>
<dbReference type="AlphaFoldDB" id="A0A2I2F392"/>
<evidence type="ECO:0000313" key="9">
    <source>
        <dbReference type="EMBL" id="PLB35097.1"/>
    </source>
</evidence>
<feature type="compositionally biased region" description="Gly residues" evidence="6">
    <location>
        <begin position="251"/>
        <end position="267"/>
    </location>
</feature>
<dbReference type="EMBL" id="KZ559167">
    <property type="protein sequence ID" value="PLB35097.1"/>
    <property type="molecule type" value="Genomic_DNA"/>
</dbReference>
<organism evidence="9 10">
    <name type="scientific">Aspergillus candidus</name>
    <dbReference type="NCBI Taxonomy" id="41067"/>
    <lineage>
        <taxon>Eukaryota</taxon>
        <taxon>Fungi</taxon>
        <taxon>Dikarya</taxon>
        <taxon>Ascomycota</taxon>
        <taxon>Pezizomycotina</taxon>
        <taxon>Eurotiomycetes</taxon>
        <taxon>Eurotiomycetidae</taxon>
        <taxon>Eurotiales</taxon>
        <taxon>Aspergillaceae</taxon>
        <taxon>Aspergillus</taxon>
        <taxon>Aspergillus subgen. Circumdati</taxon>
    </lineage>
</organism>
<dbReference type="PANTHER" id="PTHR23502">
    <property type="entry name" value="MAJOR FACILITATOR SUPERFAMILY"/>
    <property type="match status" value="1"/>
</dbReference>
<dbReference type="GO" id="GO:0022857">
    <property type="term" value="F:transmembrane transporter activity"/>
    <property type="evidence" value="ECO:0007669"/>
    <property type="project" value="InterPro"/>
</dbReference>
<keyword evidence="3 7" id="KW-0812">Transmembrane</keyword>
<feature type="transmembrane region" description="Helical" evidence="7">
    <location>
        <begin position="419"/>
        <end position="441"/>
    </location>
</feature>
<evidence type="ECO:0000256" key="5">
    <source>
        <dbReference type="ARBA" id="ARBA00023136"/>
    </source>
</evidence>
<keyword evidence="2" id="KW-0813">Transport</keyword>
<dbReference type="STRING" id="41067.A0A2I2F392"/>
<keyword evidence="10" id="KW-1185">Reference proteome</keyword>
<evidence type="ECO:0000259" key="8">
    <source>
        <dbReference type="PROSITE" id="PS50850"/>
    </source>
</evidence>
<feature type="region of interest" description="Disordered" evidence="6">
    <location>
        <begin position="243"/>
        <end position="277"/>
    </location>
</feature>
<feature type="transmembrane region" description="Helical" evidence="7">
    <location>
        <begin position="478"/>
        <end position="501"/>
    </location>
</feature>
<dbReference type="SUPFAM" id="SSF103473">
    <property type="entry name" value="MFS general substrate transporter"/>
    <property type="match status" value="1"/>
</dbReference>
<feature type="transmembrane region" description="Helical" evidence="7">
    <location>
        <begin position="65"/>
        <end position="88"/>
    </location>
</feature>
<dbReference type="GeneID" id="36522558"/>
<dbReference type="Gene3D" id="1.20.1720.10">
    <property type="entry name" value="Multidrug resistance protein D"/>
    <property type="match status" value="1"/>
</dbReference>
<feature type="domain" description="Major facilitator superfamily (MFS) profile" evidence="8">
    <location>
        <begin position="34"/>
        <end position="505"/>
    </location>
</feature>
<dbReference type="InterPro" id="IPR036259">
    <property type="entry name" value="MFS_trans_sf"/>
</dbReference>
<name>A0A2I2F392_ASPCN</name>
<dbReference type="InterPro" id="IPR020846">
    <property type="entry name" value="MFS_dom"/>
</dbReference>
<protein>
    <submittedName>
        <fullName evidence="9">Putative MFS transporter</fullName>
    </submittedName>
</protein>
<feature type="region of interest" description="Disordered" evidence="6">
    <location>
        <begin position="1"/>
        <end position="22"/>
    </location>
</feature>
<keyword evidence="5 7" id="KW-0472">Membrane</keyword>
<feature type="transmembrane region" description="Helical" evidence="7">
    <location>
        <begin position="330"/>
        <end position="351"/>
    </location>
</feature>
<dbReference type="Proteomes" id="UP000234585">
    <property type="component" value="Unassembled WGS sequence"/>
</dbReference>
<proteinExistence type="predicted"/>
<dbReference type="Pfam" id="PF07690">
    <property type="entry name" value="MFS_1"/>
    <property type="match status" value="1"/>
</dbReference>
<dbReference type="PANTHER" id="PTHR23502:SF150">
    <property type="entry name" value="MAJOR FACILITATOR SUPERFAMILY (MFS) PROFILE DOMAIN-CONTAINING PROTEIN-RELATED"/>
    <property type="match status" value="1"/>
</dbReference>
<gene>
    <name evidence="9" type="ORF">BDW47DRAFT_119787</name>
</gene>
<evidence type="ECO:0000313" key="10">
    <source>
        <dbReference type="Proteomes" id="UP000234585"/>
    </source>
</evidence>
<feature type="transmembrane region" description="Helical" evidence="7">
    <location>
        <begin position="123"/>
        <end position="146"/>
    </location>
</feature>
<comment type="subcellular location">
    <subcellularLocation>
        <location evidence="1">Membrane</location>
        <topology evidence="1">Multi-pass membrane protein</topology>
    </subcellularLocation>
</comment>
<accession>A0A2I2F392</accession>
<feature type="transmembrane region" description="Helical" evidence="7">
    <location>
        <begin position="33"/>
        <end position="53"/>
    </location>
</feature>
<feature type="transmembrane region" description="Helical" evidence="7">
    <location>
        <begin position="286"/>
        <end position="310"/>
    </location>
</feature>
<dbReference type="OrthoDB" id="2441642at2759"/>
<sequence length="553" mass="60399">MTADTPSTLEAQPQGQSPPSTAYSAFTTSQKRFIITMISLASLFSPLSGQIYYPVMPTLVQNYHLTPALINLTITTYMILQGLAPSFMGTFADSGGRRPAYIVAFTIYTAANIGLALQNSYPALMILRCIQSAGSSGTIAFGYGVIADIATPAERGHYIGPMAAGVMIAPAIGPVVGGLLSRYLGWRAVFWFLVVVSGGYLVVFVLVVPETGRVVVGDGREPPAEWWRMSVWQWVTARRRRRRRRRRRPSSGGGMVEGGGGGGGGRPGTTRGDDRHRRKLAFPNPLPAFAILLEMDALIIISFVGLAMLANVALLTSTPTLFGKLYGLNVLQIGLCFLPLGVGACIGAILNGKLLDFNYRRTAHRLGITVDRKKGEDLRRFPIEQTRLQTFFPIMALATLTFLPYGWVLQQRAHLAVPLILQFIMGFSFIAALNTLNTLLVDLFPDRAATASAACNLVRCWLGAVGAAVIDYMLNGMGWGWCFTFLGLVLAAGLGLMWVEYKRGMGWREKRFLKRNPNPPPDNIHLDDIHGGREGLVEDNTHGEIRVVYEVSQ</sequence>
<dbReference type="PROSITE" id="PS50850">
    <property type="entry name" value="MFS"/>
    <property type="match status" value="1"/>
</dbReference>